<sequence>MEYITHSVVNVANFVWIVGTTKDLSVSNMFMMCIFQEGSKRADSNSHYFNISSKDTTSPSQAVTLTATTSSAVSTSSASSTIFSTVSTSSTPNVSSVPAAADATSTSTSAASPATSSGLPTGGAIGIGVGISSAVIIGIGAGWLLFGRHRKRDDTTAVALPMNYTGNTGGYGGQPPPPLARPVELDHVRPELEKRYYYHSAHEVSSESKLAAPRYELQ</sequence>
<keyword evidence="3 5" id="KW-1133">Transmembrane helix</keyword>
<reference evidence="6" key="2">
    <citation type="submission" date="2023-06" db="EMBL/GenBank/DDBJ databases">
        <authorList>
            <consortium name="Lawrence Berkeley National Laboratory"/>
            <person name="Haridas S."/>
            <person name="Hensen N."/>
            <person name="Bonometti L."/>
            <person name="Westerberg I."/>
            <person name="Brannstrom I.O."/>
            <person name="Guillou S."/>
            <person name="Cros-Aarteil S."/>
            <person name="Calhoun S."/>
            <person name="Kuo A."/>
            <person name="Mondo S."/>
            <person name="Pangilinan J."/>
            <person name="Riley R."/>
            <person name="Labutti K."/>
            <person name="Andreopoulos B."/>
            <person name="Lipzen A."/>
            <person name="Chen C."/>
            <person name="Yanf M."/>
            <person name="Daum C."/>
            <person name="Ng V."/>
            <person name="Clum A."/>
            <person name="Steindorff A."/>
            <person name="Ohm R."/>
            <person name="Martin F."/>
            <person name="Silar P."/>
            <person name="Natvig D."/>
            <person name="Lalanne C."/>
            <person name="Gautier V."/>
            <person name="Ament-Velasquez S.L."/>
            <person name="Kruys A."/>
            <person name="Hutchinson M.I."/>
            <person name="Powell A.J."/>
            <person name="Barry K."/>
            <person name="Miller A.N."/>
            <person name="Grigoriev I.V."/>
            <person name="Debuchy R."/>
            <person name="Gladieux P."/>
            <person name="Thoren M.H."/>
            <person name="Johannesson H."/>
        </authorList>
    </citation>
    <scope>NUCLEOTIDE SEQUENCE</scope>
    <source>
        <strain evidence="6">SMH4131-1</strain>
    </source>
</reference>
<comment type="caution">
    <text evidence="6">The sequence shown here is derived from an EMBL/GenBank/DDBJ whole genome shotgun (WGS) entry which is preliminary data.</text>
</comment>
<evidence type="ECO:0000256" key="3">
    <source>
        <dbReference type="ARBA" id="ARBA00022989"/>
    </source>
</evidence>
<evidence type="ECO:0000256" key="4">
    <source>
        <dbReference type="ARBA" id="ARBA00023136"/>
    </source>
</evidence>
<keyword evidence="2 5" id="KW-0812">Transmembrane</keyword>
<dbReference type="GO" id="GO:0016020">
    <property type="term" value="C:membrane"/>
    <property type="evidence" value="ECO:0007669"/>
    <property type="project" value="UniProtKB-SubCell"/>
</dbReference>
<keyword evidence="4 5" id="KW-0472">Membrane</keyword>
<protein>
    <submittedName>
        <fullName evidence="6">Uncharacterized protein</fullName>
    </submittedName>
</protein>
<reference evidence="6" key="1">
    <citation type="journal article" date="2023" name="Mol. Phylogenet. Evol.">
        <title>Genome-scale phylogeny and comparative genomics of the fungal order Sordariales.</title>
        <authorList>
            <person name="Hensen N."/>
            <person name="Bonometti L."/>
            <person name="Westerberg I."/>
            <person name="Brannstrom I.O."/>
            <person name="Guillou S."/>
            <person name="Cros-Aarteil S."/>
            <person name="Calhoun S."/>
            <person name="Haridas S."/>
            <person name="Kuo A."/>
            <person name="Mondo S."/>
            <person name="Pangilinan J."/>
            <person name="Riley R."/>
            <person name="LaButti K."/>
            <person name="Andreopoulos B."/>
            <person name="Lipzen A."/>
            <person name="Chen C."/>
            <person name="Yan M."/>
            <person name="Daum C."/>
            <person name="Ng V."/>
            <person name="Clum A."/>
            <person name="Steindorff A."/>
            <person name="Ohm R.A."/>
            <person name="Martin F."/>
            <person name="Silar P."/>
            <person name="Natvig D.O."/>
            <person name="Lalanne C."/>
            <person name="Gautier V."/>
            <person name="Ament-Velasquez S.L."/>
            <person name="Kruys A."/>
            <person name="Hutchinson M.I."/>
            <person name="Powell A.J."/>
            <person name="Barry K."/>
            <person name="Miller A.N."/>
            <person name="Grigoriev I.V."/>
            <person name="Debuchy R."/>
            <person name="Gladieux P."/>
            <person name="Hiltunen Thoren M."/>
            <person name="Johannesson H."/>
        </authorList>
    </citation>
    <scope>NUCLEOTIDE SEQUENCE</scope>
    <source>
        <strain evidence="6">SMH4131-1</strain>
    </source>
</reference>
<evidence type="ECO:0000313" key="6">
    <source>
        <dbReference type="EMBL" id="KAK3336313.1"/>
    </source>
</evidence>
<dbReference type="PANTHER" id="PTHR15549">
    <property type="entry name" value="PAIRED IMMUNOGLOBULIN-LIKE TYPE 2 RECEPTOR"/>
    <property type="match status" value="1"/>
</dbReference>
<keyword evidence="7" id="KW-1185">Reference proteome</keyword>
<organism evidence="6 7">
    <name type="scientific">Cercophora scortea</name>
    <dbReference type="NCBI Taxonomy" id="314031"/>
    <lineage>
        <taxon>Eukaryota</taxon>
        <taxon>Fungi</taxon>
        <taxon>Dikarya</taxon>
        <taxon>Ascomycota</taxon>
        <taxon>Pezizomycotina</taxon>
        <taxon>Sordariomycetes</taxon>
        <taxon>Sordariomycetidae</taxon>
        <taxon>Sordariales</taxon>
        <taxon>Lasiosphaeriaceae</taxon>
        <taxon>Cercophora</taxon>
    </lineage>
</organism>
<dbReference type="InterPro" id="IPR051694">
    <property type="entry name" value="Immunoregulatory_rcpt-like"/>
</dbReference>
<comment type="subcellular location">
    <subcellularLocation>
        <location evidence="1">Membrane</location>
        <topology evidence="1">Single-pass membrane protein</topology>
    </subcellularLocation>
</comment>
<gene>
    <name evidence="6" type="ORF">B0T19DRAFT_437092</name>
</gene>
<evidence type="ECO:0000256" key="1">
    <source>
        <dbReference type="ARBA" id="ARBA00004167"/>
    </source>
</evidence>
<dbReference type="Proteomes" id="UP001286456">
    <property type="component" value="Unassembled WGS sequence"/>
</dbReference>
<accession>A0AAE0J3L9</accession>
<evidence type="ECO:0000313" key="7">
    <source>
        <dbReference type="Proteomes" id="UP001286456"/>
    </source>
</evidence>
<dbReference type="GO" id="GO:0071944">
    <property type="term" value="C:cell periphery"/>
    <property type="evidence" value="ECO:0007669"/>
    <property type="project" value="UniProtKB-ARBA"/>
</dbReference>
<dbReference type="EMBL" id="JAUEPO010000001">
    <property type="protein sequence ID" value="KAK3336313.1"/>
    <property type="molecule type" value="Genomic_DNA"/>
</dbReference>
<evidence type="ECO:0000256" key="2">
    <source>
        <dbReference type="ARBA" id="ARBA00022692"/>
    </source>
</evidence>
<evidence type="ECO:0000256" key="5">
    <source>
        <dbReference type="SAM" id="Phobius"/>
    </source>
</evidence>
<name>A0AAE0J3L9_9PEZI</name>
<dbReference type="AlphaFoldDB" id="A0AAE0J3L9"/>
<feature type="transmembrane region" description="Helical" evidence="5">
    <location>
        <begin position="124"/>
        <end position="146"/>
    </location>
</feature>
<dbReference type="PANTHER" id="PTHR15549:SF30">
    <property type="entry name" value="MID2 DOMAIN-CONTAINING PROTEIN"/>
    <property type="match status" value="1"/>
</dbReference>
<proteinExistence type="predicted"/>